<dbReference type="PaxDb" id="3218-PP1S303_12V6.1"/>
<dbReference type="EMBL" id="ABEU02000019">
    <property type="protein sequence ID" value="PNR33952.1"/>
    <property type="molecule type" value="Genomic_DNA"/>
</dbReference>
<organism evidence="1">
    <name type="scientific">Physcomitrium patens</name>
    <name type="common">Spreading-leaved earth moss</name>
    <name type="synonym">Physcomitrella patens</name>
    <dbReference type="NCBI Taxonomy" id="3218"/>
    <lineage>
        <taxon>Eukaryota</taxon>
        <taxon>Viridiplantae</taxon>
        <taxon>Streptophyta</taxon>
        <taxon>Embryophyta</taxon>
        <taxon>Bryophyta</taxon>
        <taxon>Bryophytina</taxon>
        <taxon>Bryopsida</taxon>
        <taxon>Funariidae</taxon>
        <taxon>Funariales</taxon>
        <taxon>Funariaceae</taxon>
        <taxon>Physcomitrium</taxon>
    </lineage>
</organism>
<dbReference type="Proteomes" id="UP000006727">
    <property type="component" value="Chromosome 19"/>
</dbReference>
<gene>
    <name evidence="1" type="ORF">PHYPA_023768</name>
</gene>
<reference evidence="1 3" key="2">
    <citation type="journal article" date="2018" name="Plant J.">
        <title>The Physcomitrella patens chromosome-scale assembly reveals moss genome structure and evolution.</title>
        <authorList>
            <person name="Lang D."/>
            <person name="Ullrich K.K."/>
            <person name="Murat F."/>
            <person name="Fuchs J."/>
            <person name="Jenkins J."/>
            <person name="Haas F.B."/>
            <person name="Piednoel M."/>
            <person name="Gundlach H."/>
            <person name="Van Bel M."/>
            <person name="Meyberg R."/>
            <person name="Vives C."/>
            <person name="Morata J."/>
            <person name="Symeonidi A."/>
            <person name="Hiss M."/>
            <person name="Muchero W."/>
            <person name="Kamisugi Y."/>
            <person name="Saleh O."/>
            <person name="Blanc G."/>
            <person name="Decker E.L."/>
            <person name="van Gessel N."/>
            <person name="Grimwood J."/>
            <person name="Hayes R.D."/>
            <person name="Graham S.W."/>
            <person name="Gunter L.E."/>
            <person name="McDaniel S.F."/>
            <person name="Hoernstein S.N.W."/>
            <person name="Larsson A."/>
            <person name="Li F.W."/>
            <person name="Perroud P.F."/>
            <person name="Phillips J."/>
            <person name="Ranjan P."/>
            <person name="Rokshar D.S."/>
            <person name="Rothfels C.J."/>
            <person name="Schneider L."/>
            <person name="Shu S."/>
            <person name="Stevenson D.W."/>
            <person name="Thummler F."/>
            <person name="Tillich M."/>
            <person name="Villarreal Aguilar J.C."/>
            <person name="Widiez T."/>
            <person name="Wong G.K."/>
            <person name="Wymore A."/>
            <person name="Zhang Y."/>
            <person name="Zimmer A.D."/>
            <person name="Quatrano R.S."/>
            <person name="Mayer K.F.X."/>
            <person name="Goodstein D."/>
            <person name="Casacuberta J.M."/>
            <person name="Vandepoele K."/>
            <person name="Reski R."/>
            <person name="Cuming A.C."/>
            <person name="Tuskan G.A."/>
            <person name="Maumus F."/>
            <person name="Salse J."/>
            <person name="Schmutz J."/>
            <person name="Rensing S.A."/>
        </authorList>
    </citation>
    <scope>NUCLEOTIDE SEQUENCE [LARGE SCALE GENOMIC DNA]</scope>
    <source>
        <strain evidence="2 3">cv. Gransden 2004</strain>
    </source>
</reference>
<evidence type="ECO:0000313" key="2">
    <source>
        <dbReference type="EnsemblPlants" id="PAC:32937891.CDS.1"/>
    </source>
</evidence>
<dbReference type="EnsemblPlants" id="Pp3c19_6200V3.1">
    <property type="protein sequence ID" value="PAC:32937891.CDS.1"/>
    <property type="gene ID" value="Pp3c19_6200"/>
</dbReference>
<dbReference type="InParanoid" id="A0A2K1IXF1"/>
<reference evidence="2" key="3">
    <citation type="submission" date="2020-12" db="UniProtKB">
        <authorList>
            <consortium name="EnsemblPlants"/>
        </authorList>
    </citation>
    <scope>IDENTIFICATION</scope>
</reference>
<proteinExistence type="predicted"/>
<accession>A0A2K1IXF1</accession>
<evidence type="ECO:0008006" key="4">
    <source>
        <dbReference type="Google" id="ProtNLM"/>
    </source>
</evidence>
<protein>
    <recommendedName>
        <fullName evidence="4">Retrotransposon Copia-like N-terminal domain-containing protein</fullName>
    </recommendedName>
</protein>
<dbReference type="AlphaFoldDB" id="A0A2K1IXF1"/>
<evidence type="ECO:0000313" key="3">
    <source>
        <dbReference type="Proteomes" id="UP000006727"/>
    </source>
</evidence>
<dbReference type="OMA" id="KINFSQW"/>
<evidence type="ECO:0000313" key="1">
    <source>
        <dbReference type="EMBL" id="PNR33952.1"/>
    </source>
</evidence>
<name>A0A2K1IXF1_PHYPA</name>
<dbReference type="Gramene" id="Pp3c19_6200V3.1">
    <property type="protein sequence ID" value="PAC:32937891.CDS.1"/>
    <property type="gene ID" value="Pp3c19_6200"/>
</dbReference>
<reference evidence="1 3" key="1">
    <citation type="journal article" date="2008" name="Science">
        <title>The Physcomitrella genome reveals evolutionary insights into the conquest of land by plants.</title>
        <authorList>
            <person name="Rensing S."/>
            <person name="Lang D."/>
            <person name="Zimmer A."/>
            <person name="Terry A."/>
            <person name="Salamov A."/>
            <person name="Shapiro H."/>
            <person name="Nishiyama T."/>
            <person name="Perroud P.-F."/>
            <person name="Lindquist E."/>
            <person name="Kamisugi Y."/>
            <person name="Tanahashi T."/>
            <person name="Sakakibara K."/>
            <person name="Fujita T."/>
            <person name="Oishi K."/>
            <person name="Shin-I T."/>
            <person name="Kuroki Y."/>
            <person name="Toyoda A."/>
            <person name="Suzuki Y."/>
            <person name="Hashimoto A."/>
            <person name="Yamaguchi K."/>
            <person name="Sugano A."/>
            <person name="Kohara Y."/>
            <person name="Fujiyama A."/>
            <person name="Anterola A."/>
            <person name="Aoki S."/>
            <person name="Ashton N."/>
            <person name="Barbazuk W.B."/>
            <person name="Barker E."/>
            <person name="Bennetzen J."/>
            <person name="Bezanilla M."/>
            <person name="Blankenship R."/>
            <person name="Cho S.H."/>
            <person name="Dutcher S."/>
            <person name="Estelle M."/>
            <person name="Fawcett J.A."/>
            <person name="Gundlach H."/>
            <person name="Hanada K."/>
            <person name="Heyl A."/>
            <person name="Hicks K.A."/>
            <person name="Hugh J."/>
            <person name="Lohr M."/>
            <person name="Mayer K."/>
            <person name="Melkozernov A."/>
            <person name="Murata T."/>
            <person name="Nelson D."/>
            <person name="Pils B."/>
            <person name="Prigge M."/>
            <person name="Reiss B."/>
            <person name="Renner T."/>
            <person name="Rombauts S."/>
            <person name="Rushton P."/>
            <person name="Sanderfoot A."/>
            <person name="Schween G."/>
            <person name="Shiu S.-H."/>
            <person name="Stueber K."/>
            <person name="Theodoulou F.L."/>
            <person name="Tu H."/>
            <person name="Van de Peer Y."/>
            <person name="Verrier P.J."/>
            <person name="Waters E."/>
            <person name="Wood A."/>
            <person name="Yang L."/>
            <person name="Cove D."/>
            <person name="Cuming A."/>
            <person name="Hasebe M."/>
            <person name="Lucas S."/>
            <person name="Mishler D.B."/>
            <person name="Reski R."/>
            <person name="Grigoriev I."/>
            <person name="Quatrano R.S."/>
            <person name="Boore J.L."/>
        </authorList>
    </citation>
    <scope>NUCLEOTIDE SEQUENCE [LARGE SCALE GENOMIC DNA]</scope>
    <source>
        <strain evidence="2 3">cv. Gransden 2004</strain>
    </source>
</reference>
<sequence length="60" mass="6830">MDSSKLTAPKFEVEMFDGKINFSQWVHKVTNVLIQQGLEKTITGIKPSDVKDAEWDDMCV</sequence>
<keyword evidence="3" id="KW-1185">Reference proteome</keyword>